<dbReference type="STRING" id="762968.HMPREF9441_01688"/>
<dbReference type="AlphaFoldDB" id="G5SQP8"/>
<organism evidence="1 2">
    <name type="scientific">Paraprevotella clara YIT 11840</name>
    <dbReference type="NCBI Taxonomy" id="762968"/>
    <lineage>
        <taxon>Bacteria</taxon>
        <taxon>Pseudomonadati</taxon>
        <taxon>Bacteroidota</taxon>
        <taxon>Bacteroidia</taxon>
        <taxon>Bacteroidales</taxon>
        <taxon>Prevotellaceae</taxon>
        <taxon>Paraprevotella</taxon>
    </lineage>
</organism>
<name>G5SQP8_9BACT</name>
<protein>
    <submittedName>
        <fullName evidence="1">Uncharacterized protein</fullName>
    </submittedName>
</protein>
<gene>
    <name evidence="1" type="ORF">HMPREF9441_01688</name>
</gene>
<dbReference type="HOGENOM" id="CLU_3219629_0_0_10"/>
<dbReference type="EMBL" id="AFFY01000022">
    <property type="protein sequence ID" value="EHH00451.1"/>
    <property type="molecule type" value="Genomic_DNA"/>
</dbReference>
<comment type="caution">
    <text evidence="1">The sequence shown here is derived from an EMBL/GenBank/DDBJ whole genome shotgun (WGS) entry which is preliminary data.</text>
</comment>
<reference evidence="1 2" key="1">
    <citation type="submission" date="2011-03" db="EMBL/GenBank/DDBJ databases">
        <authorList>
            <person name="Weinstock G."/>
            <person name="Sodergren E."/>
            <person name="Clifton S."/>
            <person name="Fulton L."/>
            <person name="Fulton B."/>
            <person name="Courtney L."/>
            <person name="Fronick C."/>
            <person name="Harrison M."/>
            <person name="Strong C."/>
            <person name="Farmer C."/>
            <person name="Delahaunty K."/>
            <person name="Markovic C."/>
            <person name="Hall O."/>
            <person name="Minx P."/>
            <person name="Tomlinson C."/>
            <person name="Mitreva M."/>
            <person name="Hou S."/>
            <person name="Chen J."/>
            <person name="Wollam A."/>
            <person name="Pepin K.H."/>
            <person name="Johnson M."/>
            <person name="Bhonagiri V."/>
            <person name="Zhang X."/>
            <person name="Suruliraj S."/>
            <person name="Warren W."/>
            <person name="Chinwalla A."/>
            <person name="Mardis E.R."/>
            <person name="Wilson R.K."/>
        </authorList>
    </citation>
    <scope>NUCLEOTIDE SEQUENCE [LARGE SCALE GENOMIC DNA]</scope>
    <source>
        <strain evidence="1 2">YIT 11840</strain>
    </source>
</reference>
<sequence>MEAETEIRCVGVDGGYFFRNLKGMASCEAIPFFSDRFSGYRNRV</sequence>
<accession>G5SQP8</accession>
<keyword evidence="2" id="KW-1185">Reference proteome</keyword>
<evidence type="ECO:0000313" key="1">
    <source>
        <dbReference type="EMBL" id="EHH00451.1"/>
    </source>
</evidence>
<dbReference type="Proteomes" id="UP000003598">
    <property type="component" value="Unassembled WGS sequence"/>
</dbReference>
<evidence type="ECO:0000313" key="2">
    <source>
        <dbReference type="Proteomes" id="UP000003598"/>
    </source>
</evidence>
<proteinExistence type="predicted"/>